<name>W1PKV3_AMBTC</name>
<dbReference type="EMBL" id="KI393527">
    <property type="protein sequence ID" value="ERN08291.1"/>
    <property type="molecule type" value="Genomic_DNA"/>
</dbReference>
<organism evidence="2 3">
    <name type="scientific">Amborella trichopoda</name>
    <dbReference type="NCBI Taxonomy" id="13333"/>
    <lineage>
        <taxon>Eukaryota</taxon>
        <taxon>Viridiplantae</taxon>
        <taxon>Streptophyta</taxon>
        <taxon>Embryophyta</taxon>
        <taxon>Tracheophyta</taxon>
        <taxon>Spermatophyta</taxon>
        <taxon>Magnoliopsida</taxon>
        <taxon>Amborellales</taxon>
        <taxon>Amborellaceae</taxon>
        <taxon>Amborella</taxon>
    </lineage>
</organism>
<protein>
    <submittedName>
        <fullName evidence="2">Uncharacterized protein</fullName>
    </submittedName>
</protein>
<reference evidence="3" key="1">
    <citation type="journal article" date="2013" name="Science">
        <title>The Amborella genome and the evolution of flowering plants.</title>
        <authorList>
            <consortium name="Amborella Genome Project"/>
        </authorList>
    </citation>
    <scope>NUCLEOTIDE SEQUENCE [LARGE SCALE GENOMIC DNA]</scope>
</reference>
<evidence type="ECO:0000313" key="3">
    <source>
        <dbReference type="Proteomes" id="UP000017836"/>
    </source>
</evidence>
<dbReference type="PANTHER" id="PTHR47871:SF2">
    <property type="entry name" value="OS03G0221300 PROTEIN"/>
    <property type="match status" value="1"/>
</dbReference>
<feature type="region of interest" description="Disordered" evidence="1">
    <location>
        <begin position="17"/>
        <end position="66"/>
    </location>
</feature>
<dbReference type="KEGG" id="atr:18995729"/>
<dbReference type="eggNOG" id="ENOG502QV4G">
    <property type="taxonomic scope" value="Eukaryota"/>
</dbReference>
<accession>W1PKV3</accession>
<sequence>MEEDDLRKGPRWRKRPYVRYNISSAPPQSASVPPAPSASRYSFSSVPPQSASMPPAPSASRNNQWRSPTFQPAFEESATAKQFRINRDYFHFLFKQLDEFLVSRERFLSTKEEDISRRERAVWEWEQFMDSFMTELEEQKREASFYKEKYFSLINQLDGKLSDGKDAFHESDLVANKSQTMKKSLQMNSIFPEMESDVLAQDSLNHNGASVKASKKPVRQLNAVLALQASSADAHTSKICKNGPVKRKKHLGSRLSKGSQSGTVAVGSIDDFHEGPNYSLPKDVIIGCSGTVDTCIPNAGSFSDIDNEIANAFCFKEARQPPLPEASSTSSKEKEMDVMASNQLPNPSLPRLKFKIKAENIEYSQTSPSKSQVANVQAVDKMKRENETDGSLSANMPAVNMIDGKINGDSDIDELDHVPLLDRIKISLSSELSAMDDISNTACLEANQPCDKKSDYFDSVDSLNDKVSHIPLKRKRRKTVTCSVEVALEEDAPGLLQALVEKGLKIDELKLFGHTENEDAIKLTTDVENFRDHENVISNVFSRRSILKLPRLLRPTKGAKTTYCLGCLMSLIEQTRHLHFRNWPAEWGWCRELQSFIFVFERHNRIVLERPEYGYATYFFELVPSLPIQWQVRRLIVGMKLNNYSRTSLIENKSLHVGEDLSEAEAHVLEEYGWVPNTGLGSLLNYCARVVHDKKSEEDSSEWKFKIGRLLMFGYEDSGDVLLTDLSKKVSDHLEGSSILVKVEQ</sequence>
<feature type="compositionally biased region" description="Low complexity" evidence="1">
    <location>
        <begin position="44"/>
        <end position="53"/>
    </location>
</feature>
<dbReference type="OrthoDB" id="2021147at2759"/>
<gene>
    <name evidence="2" type="ORF">AMTR_s00156p00035290</name>
</gene>
<keyword evidence="3" id="KW-1185">Reference proteome</keyword>
<evidence type="ECO:0000313" key="2">
    <source>
        <dbReference type="EMBL" id="ERN08291.1"/>
    </source>
</evidence>
<dbReference type="Proteomes" id="UP000017836">
    <property type="component" value="Unassembled WGS sequence"/>
</dbReference>
<proteinExistence type="predicted"/>
<dbReference type="Gramene" id="ERN08291">
    <property type="protein sequence ID" value="ERN08291"/>
    <property type="gene ID" value="AMTR_s00156p00035290"/>
</dbReference>
<dbReference type="HOGENOM" id="CLU_373150_0_0_1"/>
<dbReference type="PANTHER" id="PTHR47871">
    <property type="entry name" value="NAC DOMAIN-CONTAINING PROTEIN 8"/>
    <property type="match status" value="1"/>
</dbReference>
<feature type="compositionally biased region" description="Low complexity" evidence="1">
    <location>
        <begin position="23"/>
        <end position="32"/>
    </location>
</feature>
<dbReference type="AlphaFoldDB" id="W1PKV3"/>
<evidence type="ECO:0000256" key="1">
    <source>
        <dbReference type="SAM" id="MobiDB-lite"/>
    </source>
</evidence>